<dbReference type="GO" id="GO:0016787">
    <property type="term" value="F:hydrolase activity"/>
    <property type="evidence" value="ECO:0007669"/>
    <property type="project" value="InterPro"/>
</dbReference>
<keyword evidence="4 6" id="KW-0472">Membrane</keyword>
<keyword evidence="3 6" id="KW-1133">Transmembrane helix</keyword>
<feature type="region of interest" description="Disordered" evidence="5">
    <location>
        <begin position="404"/>
        <end position="426"/>
    </location>
</feature>
<keyword evidence="2 6" id="KW-0812">Transmembrane</keyword>
<evidence type="ECO:0000256" key="4">
    <source>
        <dbReference type="ARBA" id="ARBA00023136"/>
    </source>
</evidence>
<gene>
    <name evidence="8" type="ORF">EIP91_006058</name>
</gene>
<dbReference type="Gene3D" id="3.60.21.10">
    <property type="match status" value="1"/>
</dbReference>
<evidence type="ECO:0000256" key="3">
    <source>
        <dbReference type="ARBA" id="ARBA00022989"/>
    </source>
</evidence>
<evidence type="ECO:0000256" key="1">
    <source>
        <dbReference type="ARBA" id="ARBA00004141"/>
    </source>
</evidence>
<dbReference type="Pfam" id="PF00149">
    <property type="entry name" value="Metallophos"/>
    <property type="match status" value="1"/>
</dbReference>
<dbReference type="PANTHER" id="PTHR13315">
    <property type="entry name" value="METALLO PHOSPHOESTERASE RELATED"/>
    <property type="match status" value="1"/>
</dbReference>
<dbReference type="GO" id="GO:0016020">
    <property type="term" value="C:membrane"/>
    <property type="evidence" value="ECO:0007669"/>
    <property type="project" value="UniProtKB-SubCell"/>
</dbReference>
<evidence type="ECO:0000313" key="8">
    <source>
        <dbReference type="EMBL" id="TCD63045.1"/>
    </source>
</evidence>
<dbReference type="InterPro" id="IPR029052">
    <property type="entry name" value="Metallo-depent_PP-like"/>
</dbReference>
<dbReference type="AlphaFoldDB" id="A0A4R0RC73"/>
<comment type="subcellular location">
    <subcellularLocation>
        <location evidence="1">Membrane</location>
        <topology evidence="1">Multi-pass membrane protein</topology>
    </subcellularLocation>
</comment>
<sequence>MFVGLRSRISRIRYLSQLSLVSWLRLAWIATLIWCEFGSFYFSLSGCSWPDKALKSSGEIAHVLLVTDPQVRHAPRSQRWIDQWRHAAFHRTIQKNWKHAYGLSPDVVIFLGDMLAHGHHLDDDDEYTQYVQRFRGLLPVNTFVPTYYAPGNEDVGLRINVKAARAVRRRFVDNFGPLNQHFSMFGHDFIILDAPGLVEEDYHRTEQGLNFANLTASPGGAMQFLQQLPNHLTNQPRILLTHIPLARPELASCGPLRERGSIRRGVGAGYQNTLGKRTTRFLLNDIHPAVIFSGDDRDYCDYTHRMPGSDPSVSDGIREVTVKSFSPFRSLRHPGFHLLSLVDPLYTPRLESPTVADKACFLPDHRDVYTSCYLPLAIITLVVLLISQQRSKRQQAIRLPSYHTLSPTTDVDEDSERRPGIRGGKKWEWSPQSALLTKQSSMYESLPTLRAPHSPIESKNTLGNVEPILRATLHSSPPLLPDFLSHTPDDHYGDMTHVDLQKLPAYPHEEEDLERDPMCPAPYTPRSFPSRSSSTSSPSSQDGCALDLSTPWLTTDTPTSYFRTATAARRKRWWKWSWSFVLRGRRRRMTISIPVVWRMVEFGSAESRRASLSAFREADWAEKFGLTAAVLDYWHVCWPATTVWLVLFYRELP</sequence>
<keyword evidence="9" id="KW-1185">Reference proteome</keyword>
<evidence type="ECO:0000313" key="9">
    <source>
        <dbReference type="Proteomes" id="UP000292702"/>
    </source>
</evidence>
<dbReference type="SUPFAM" id="SSF56300">
    <property type="entry name" value="Metallo-dependent phosphatases"/>
    <property type="match status" value="1"/>
</dbReference>
<proteinExistence type="predicted"/>
<dbReference type="GO" id="GO:0005783">
    <property type="term" value="C:endoplasmic reticulum"/>
    <property type="evidence" value="ECO:0007669"/>
    <property type="project" value="TreeGrafter"/>
</dbReference>
<accession>A0A4R0RC73</accession>
<feature type="domain" description="Calcineurin-like phosphoesterase" evidence="7">
    <location>
        <begin position="63"/>
        <end position="295"/>
    </location>
</feature>
<organism evidence="8 9">
    <name type="scientific">Steccherinum ochraceum</name>
    <dbReference type="NCBI Taxonomy" id="92696"/>
    <lineage>
        <taxon>Eukaryota</taxon>
        <taxon>Fungi</taxon>
        <taxon>Dikarya</taxon>
        <taxon>Basidiomycota</taxon>
        <taxon>Agaricomycotina</taxon>
        <taxon>Agaricomycetes</taxon>
        <taxon>Polyporales</taxon>
        <taxon>Steccherinaceae</taxon>
        <taxon>Steccherinum</taxon>
    </lineage>
</organism>
<evidence type="ECO:0000256" key="6">
    <source>
        <dbReference type="SAM" id="Phobius"/>
    </source>
</evidence>
<feature type="compositionally biased region" description="Low complexity" evidence="5">
    <location>
        <begin position="524"/>
        <end position="540"/>
    </location>
</feature>
<dbReference type="GO" id="GO:0006506">
    <property type="term" value="P:GPI anchor biosynthetic process"/>
    <property type="evidence" value="ECO:0007669"/>
    <property type="project" value="InterPro"/>
</dbReference>
<dbReference type="STRING" id="92696.A0A4R0RC73"/>
<dbReference type="Proteomes" id="UP000292702">
    <property type="component" value="Unassembled WGS sequence"/>
</dbReference>
<dbReference type="PANTHER" id="PTHR13315:SF4">
    <property type="entry name" value="METALLOPHOSPHOESTERASE, ISOFORM E"/>
    <property type="match status" value="1"/>
</dbReference>
<dbReference type="OrthoDB" id="5977743at2759"/>
<reference evidence="8 9" key="1">
    <citation type="submission" date="2018-11" db="EMBL/GenBank/DDBJ databases">
        <title>Genome assembly of Steccherinum ochraceum LE-BIN_3174, the white-rot fungus of the Steccherinaceae family (The Residual Polyporoid clade, Polyporales, Basidiomycota).</title>
        <authorList>
            <person name="Fedorova T.V."/>
            <person name="Glazunova O.A."/>
            <person name="Landesman E.O."/>
            <person name="Moiseenko K.V."/>
            <person name="Psurtseva N.V."/>
            <person name="Savinova O.S."/>
            <person name="Shakhova N.V."/>
            <person name="Tyazhelova T.V."/>
            <person name="Vasina D.V."/>
        </authorList>
    </citation>
    <scope>NUCLEOTIDE SEQUENCE [LARGE SCALE GENOMIC DNA]</scope>
    <source>
        <strain evidence="8 9">LE-BIN_3174</strain>
    </source>
</reference>
<feature type="region of interest" description="Disordered" evidence="5">
    <location>
        <begin position="509"/>
        <end position="543"/>
    </location>
</feature>
<dbReference type="InterPro" id="IPR004843">
    <property type="entry name" value="Calcineurin-like_PHP"/>
</dbReference>
<comment type="caution">
    <text evidence="8">The sequence shown here is derived from an EMBL/GenBank/DDBJ whole genome shotgun (WGS) entry which is preliminary data.</text>
</comment>
<evidence type="ECO:0000256" key="2">
    <source>
        <dbReference type="ARBA" id="ARBA00022692"/>
    </source>
</evidence>
<feature type="transmembrane region" description="Helical" evidence="6">
    <location>
        <begin position="20"/>
        <end position="42"/>
    </location>
</feature>
<evidence type="ECO:0000256" key="5">
    <source>
        <dbReference type="SAM" id="MobiDB-lite"/>
    </source>
</evidence>
<dbReference type="InterPro" id="IPR033308">
    <property type="entry name" value="PGAP5/Cdc1/Ted1"/>
</dbReference>
<evidence type="ECO:0000259" key="7">
    <source>
        <dbReference type="Pfam" id="PF00149"/>
    </source>
</evidence>
<protein>
    <recommendedName>
        <fullName evidence="7">Calcineurin-like phosphoesterase domain-containing protein</fullName>
    </recommendedName>
</protein>
<name>A0A4R0RC73_9APHY</name>
<dbReference type="EMBL" id="RWJN01000326">
    <property type="protein sequence ID" value="TCD63045.1"/>
    <property type="molecule type" value="Genomic_DNA"/>
</dbReference>